<name>A0AAN8EFD6_9EURO</name>
<feature type="region of interest" description="Disordered" evidence="1">
    <location>
        <begin position="277"/>
        <end position="358"/>
    </location>
</feature>
<feature type="compositionally biased region" description="Polar residues" evidence="1">
    <location>
        <begin position="312"/>
        <end position="346"/>
    </location>
</feature>
<feature type="region of interest" description="Disordered" evidence="1">
    <location>
        <begin position="1001"/>
        <end position="1081"/>
    </location>
</feature>
<feature type="compositionally biased region" description="Polar residues" evidence="1">
    <location>
        <begin position="1001"/>
        <end position="1015"/>
    </location>
</feature>
<feature type="compositionally biased region" description="Polar residues" evidence="1">
    <location>
        <begin position="466"/>
        <end position="478"/>
    </location>
</feature>
<feature type="region of interest" description="Disordered" evidence="1">
    <location>
        <begin position="819"/>
        <end position="899"/>
    </location>
</feature>
<dbReference type="AlphaFoldDB" id="A0AAN8EFD6"/>
<protein>
    <submittedName>
        <fullName evidence="2">Uncharacterized protein</fullName>
    </submittedName>
</protein>
<keyword evidence="3" id="KW-1185">Reference proteome</keyword>
<feature type="region of interest" description="Disordered" evidence="1">
    <location>
        <begin position="757"/>
        <end position="803"/>
    </location>
</feature>
<feature type="region of interest" description="Disordered" evidence="1">
    <location>
        <begin position="934"/>
        <end position="956"/>
    </location>
</feature>
<gene>
    <name evidence="2" type="ORF">OHC33_008696</name>
</gene>
<feature type="region of interest" description="Disordered" evidence="1">
    <location>
        <begin position="1098"/>
        <end position="1126"/>
    </location>
</feature>
<feature type="compositionally biased region" description="Polar residues" evidence="1">
    <location>
        <begin position="505"/>
        <end position="516"/>
    </location>
</feature>
<feature type="compositionally biased region" description="Polar residues" evidence="1">
    <location>
        <begin position="780"/>
        <end position="791"/>
    </location>
</feature>
<feature type="region of interest" description="Disordered" evidence="1">
    <location>
        <begin position="442"/>
        <end position="521"/>
    </location>
</feature>
<organism evidence="2 3">
    <name type="scientific">Knufia fluminis</name>
    <dbReference type="NCBI Taxonomy" id="191047"/>
    <lineage>
        <taxon>Eukaryota</taxon>
        <taxon>Fungi</taxon>
        <taxon>Dikarya</taxon>
        <taxon>Ascomycota</taxon>
        <taxon>Pezizomycotina</taxon>
        <taxon>Eurotiomycetes</taxon>
        <taxon>Chaetothyriomycetidae</taxon>
        <taxon>Chaetothyriales</taxon>
        <taxon>Trichomeriaceae</taxon>
        <taxon>Knufia</taxon>
    </lineage>
</organism>
<feature type="region of interest" description="Disordered" evidence="1">
    <location>
        <begin position="397"/>
        <end position="420"/>
    </location>
</feature>
<feature type="compositionally biased region" description="Low complexity" evidence="1">
    <location>
        <begin position="493"/>
        <end position="504"/>
    </location>
</feature>
<dbReference type="EMBL" id="JAKLMC020000028">
    <property type="protein sequence ID" value="KAK5950228.1"/>
    <property type="molecule type" value="Genomic_DNA"/>
</dbReference>
<evidence type="ECO:0000313" key="3">
    <source>
        <dbReference type="Proteomes" id="UP001316803"/>
    </source>
</evidence>
<feature type="compositionally biased region" description="Polar residues" evidence="1">
    <location>
        <begin position="285"/>
        <end position="301"/>
    </location>
</feature>
<feature type="compositionally biased region" description="Polar residues" evidence="1">
    <location>
        <begin position="1049"/>
        <end position="1063"/>
    </location>
</feature>
<feature type="compositionally biased region" description="Basic and acidic residues" evidence="1">
    <location>
        <begin position="1036"/>
        <end position="1048"/>
    </location>
</feature>
<feature type="compositionally biased region" description="Low complexity" evidence="1">
    <location>
        <begin position="643"/>
        <end position="653"/>
    </location>
</feature>
<evidence type="ECO:0000256" key="1">
    <source>
        <dbReference type="SAM" id="MobiDB-lite"/>
    </source>
</evidence>
<sequence length="1126" mass="123362">MATRSRHDSAYTVQAPRHPVSTLQEPFEESMLEAAHDETEDIYPDPVTRRNILLEAPVYTRVVAGRWKQKPGERFHPLWKLIAQVSFGIHLLAQGMAKSEDEVMQILQAHVDEIDGFLERTTEDFDLAQEDIQERLRCLKLPLSHPATFDKMLEDRNFRLSIVEGNEKIEHIVERTSQAMKDSLKDVQKGFDSTSCLEKYLHGLSATWQRQTVEHEAVFVAMLGNVEGWRKAFMSLHMQGNKLGGSLKKLTDIINEMQARAGEVSRRLLYQARVQHQQVMGRPTGRSTPTSRFQNPSSKQLPTIRDRPLLRQSASQGTVRTTPTMRSSSQDSLQQQAMISRSQTPQYDMPTPRQVSNSASPRIIQIGSNSQVRIQSMVPSLLEAVAPSRETLVTLKSQAAEEEEQPERYFPPVELPANVPDETMRTVPMSKQNRLSVGLGLTQASKAEKRNSRLGTSALVDLLRTNPVSSGGVSTSPRPKSPEVSRRTTKVASMSSPPRSSSISDTTTAHTKNNKIQPKKGAQHWFDALELDDDLLESDKYSVQEHPSPRMAKVAADQDKKTSEHGSGPSTPTWAVTSFAQVEKRKELLKKGAFNSHPPGVPLGSPPLVQETFQSPLAVAAPQRRPSHASSTGQISLGEPGPEVAASEAGSVSARNNQAMKRASAYAPEVVVEKVPPLPTPNRQFVAEMEGSSPAVPAVQQSSSSIRDVVMELEAPLQYFNLPPRPNATHPTAMAKTQTQPAHTAELEAYQQHFRLPPRPDVAMPKSPAHSDDSFKPAVQVQTDSGQSTSQETDDEEAESQRDSAVVMLDRFLVPATAASEKQSKLALDTKSMQDQGKRVSTGATPGIDGVGEEFSDLEGGPEQRATNLSVSTPNVPLPPSPYDEETAEGVLEPTPEPAQKPLQHETLYFLPALAYIPPSPQLPPDPVLLKRETETPEEKTNQKTVLGPTQASSQELTDEYDPYRADDLKPQTTPIIEPNTTTSAATTTATLHQNHNCPQLTDTHGTEAWGSQNPWKAFFTGQPSPAGSGLSIRSIKRESLVDQRPQSRDSAQSPAVRSSASGSGRHPFPASSVTSPDVVNSAKETVWFNKPFDEVRRSSLSQPAGSDEVPSHGQGTKVEGLGITT</sequence>
<dbReference type="Proteomes" id="UP001316803">
    <property type="component" value="Unassembled WGS sequence"/>
</dbReference>
<reference evidence="2 3" key="1">
    <citation type="submission" date="2022-12" db="EMBL/GenBank/DDBJ databases">
        <title>Genomic features and morphological characterization of a novel Knufia sp. strain isolated from spacecraft assembly facility.</title>
        <authorList>
            <person name="Teixeira M."/>
            <person name="Chander A.M."/>
            <person name="Stajich J.E."/>
            <person name="Venkateswaran K."/>
        </authorList>
    </citation>
    <scope>NUCLEOTIDE SEQUENCE [LARGE SCALE GENOMIC DNA]</scope>
    <source>
        <strain evidence="2 3">FJI-L2-BK-P2</strain>
    </source>
</reference>
<feature type="compositionally biased region" description="Polar residues" evidence="1">
    <location>
        <begin position="865"/>
        <end position="875"/>
    </location>
</feature>
<accession>A0AAN8EFD6</accession>
<feature type="compositionally biased region" description="Polar residues" evidence="1">
    <location>
        <begin position="943"/>
        <end position="956"/>
    </location>
</feature>
<feature type="region of interest" description="Disordered" evidence="1">
    <location>
        <begin position="619"/>
        <end position="653"/>
    </location>
</feature>
<comment type="caution">
    <text evidence="2">The sequence shown here is derived from an EMBL/GenBank/DDBJ whole genome shotgun (WGS) entry which is preliminary data.</text>
</comment>
<evidence type="ECO:0000313" key="2">
    <source>
        <dbReference type="EMBL" id="KAK5950228.1"/>
    </source>
</evidence>
<feature type="region of interest" description="Disordered" evidence="1">
    <location>
        <begin position="542"/>
        <end position="575"/>
    </location>
</feature>
<proteinExistence type="predicted"/>